<comment type="caution">
    <text evidence="2">The sequence shown here is derived from an EMBL/GenBank/DDBJ whole genome shotgun (WGS) entry which is preliminary data.</text>
</comment>
<reference evidence="2" key="1">
    <citation type="journal article" date="2021" name="Nat. Commun.">
        <title>Genetic determinants of endophytism in the Arabidopsis root mycobiome.</title>
        <authorList>
            <person name="Mesny F."/>
            <person name="Miyauchi S."/>
            <person name="Thiergart T."/>
            <person name="Pickel B."/>
            <person name="Atanasova L."/>
            <person name="Karlsson M."/>
            <person name="Huettel B."/>
            <person name="Barry K.W."/>
            <person name="Haridas S."/>
            <person name="Chen C."/>
            <person name="Bauer D."/>
            <person name="Andreopoulos W."/>
            <person name="Pangilinan J."/>
            <person name="LaButti K."/>
            <person name="Riley R."/>
            <person name="Lipzen A."/>
            <person name="Clum A."/>
            <person name="Drula E."/>
            <person name="Henrissat B."/>
            <person name="Kohler A."/>
            <person name="Grigoriev I.V."/>
            <person name="Martin F.M."/>
            <person name="Hacquard S."/>
        </authorList>
    </citation>
    <scope>NUCLEOTIDE SEQUENCE</scope>
    <source>
        <strain evidence="2">MPI-CAGE-AT-0023</strain>
    </source>
</reference>
<accession>A0A9P9JVL1</accession>
<evidence type="ECO:0000313" key="2">
    <source>
        <dbReference type="EMBL" id="KAH7230459.1"/>
    </source>
</evidence>
<name>A0A9P9JVL1_FUSRE</name>
<dbReference type="AlphaFoldDB" id="A0A9P9JVL1"/>
<feature type="non-terminal residue" evidence="2">
    <location>
        <position position="90"/>
    </location>
</feature>
<evidence type="ECO:0000256" key="1">
    <source>
        <dbReference type="SAM" id="Phobius"/>
    </source>
</evidence>
<dbReference type="Proteomes" id="UP000720189">
    <property type="component" value="Unassembled WGS sequence"/>
</dbReference>
<protein>
    <submittedName>
        <fullName evidence="2">Uncharacterized protein</fullName>
    </submittedName>
</protein>
<keyword evidence="3" id="KW-1185">Reference proteome</keyword>
<evidence type="ECO:0000313" key="3">
    <source>
        <dbReference type="Proteomes" id="UP000720189"/>
    </source>
</evidence>
<keyword evidence="1" id="KW-0812">Transmembrane</keyword>
<proteinExistence type="predicted"/>
<dbReference type="EMBL" id="JAGMUX010000022">
    <property type="protein sequence ID" value="KAH7230459.1"/>
    <property type="molecule type" value="Genomic_DNA"/>
</dbReference>
<keyword evidence="1" id="KW-1133">Transmembrane helix</keyword>
<feature type="non-terminal residue" evidence="2">
    <location>
        <position position="1"/>
    </location>
</feature>
<feature type="transmembrane region" description="Helical" evidence="1">
    <location>
        <begin position="65"/>
        <end position="84"/>
    </location>
</feature>
<dbReference type="RefSeq" id="XP_046043097.1">
    <property type="nucleotide sequence ID" value="XM_046186127.1"/>
</dbReference>
<gene>
    <name evidence="2" type="ORF">BKA55DRAFT_468560</name>
</gene>
<dbReference type="GeneID" id="70216081"/>
<dbReference type="OrthoDB" id="3261222at2759"/>
<organism evidence="2 3">
    <name type="scientific">Fusarium redolens</name>
    <dbReference type="NCBI Taxonomy" id="48865"/>
    <lineage>
        <taxon>Eukaryota</taxon>
        <taxon>Fungi</taxon>
        <taxon>Dikarya</taxon>
        <taxon>Ascomycota</taxon>
        <taxon>Pezizomycotina</taxon>
        <taxon>Sordariomycetes</taxon>
        <taxon>Hypocreomycetidae</taxon>
        <taxon>Hypocreales</taxon>
        <taxon>Nectriaceae</taxon>
        <taxon>Fusarium</taxon>
        <taxon>Fusarium redolens species complex</taxon>
    </lineage>
</organism>
<sequence length="90" mass="10009">LAIKRAREQLVPFITRLFSVCFEFSSLSPMFRLTVTVVLPKAGKESYVTPKSWRPSALLPSFGKLLKRIAAGYLMGIAIAYSLLPSIQYG</sequence>
<keyword evidence="1" id="KW-0472">Membrane</keyword>